<dbReference type="PANTHER" id="PTHR38695">
    <property type="entry name" value="AMINO ACID PERMEASE_ SLC12A DOMAIN-CONTAINING PROTEIN"/>
    <property type="match status" value="1"/>
</dbReference>
<organism evidence="2 3">
    <name type="scientific">Heliocybe sulcata</name>
    <dbReference type="NCBI Taxonomy" id="5364"/>
    <lineage>
        <taxon>Eukaryota</taxon>
        <taxon>Fungi</taxon>
        <taxon>Dikarya</taxon>
        <taxon>Basidiomycota</taxon>
        <taxon>Agaricomycotina</taxon>
        <taxon>Agaricomycetes</taxon>
        <taxon>Gloeophyllales</taxon>
        <taxon>Gloeophyllaceae</taxon>
        <taxon>Heliocybe</taxon>
    </lineage>
</organism>
<gene>
    <name evidence="2" type="ORF">OE88DRAFT_1721975</name>
</gene>
<sequence>MVAPERESYQSEKEVLYFSFKTPVLLAVVRDHVHGMNTATRVHKRSRHRPAIFGNCNLLMEPYGSAAISSTRIGLQNAARAVQMLSRSPLAAIACVATLLGAVWTIRDYNAWISFGTGGTPPNLSGYWKITKLRLARLFSRRKLRDPTPLDFKGPGPSFLDNIPQRKGGRPVILPRPLPQRQQPEPIPPVTKDRLMSLMNKMQSEYPELLVLKKSGTEGGSAEAIYAKPDLETLGPDTHVLKLELAHAHPQDASLHLLLSAVDAAKVIRAEWGERFPLHYVPRNDAELDVIEKIVRASIAYGTGVPISK</sequence>
<accession>A0A5C3NG83</accession>
<dbReference type="Pfam" id="PF17648">
    <property type="entry name" value="Luciferase"/>
    <property type="match status" value="1"/>
</dbReference>
<protein>
    <recommendedName>
        <fullName evidence="1">Luciferase domain-containing protein</fullName>
    </recommendedName>
</protein>
<dbReference type="InterPro" id="IPR040841">
    <property type="entry name" value="Luciferase_dom"/>
</dbReference>
<dbReference type="Proteomes" id="UP000305948">
    <property type="component" value="Unassembled WGS sequence"/>
</dbReference>
<dbReference type="STRING" id="5364.A0A5C3NG83"/>
<dbReference type="EMBL" id="ML213503">
    <property type="protein sequence ID" value="TFK56899.1"/>
    <property type="molecule type" value="Genomic_DNA"/>
</dbReference>
<keyword evidence="3" id="KW-1185">Reference proteome</keyword>
<name>A0A5C3NG83_9AGAM</name>
<proteinExistence type="predicted"/>
<evidence type="ECO:0000313" key="2">
    <source>
        <dbReference type="EMBL" id="TFK56899.1"/>
    </source>
</evidence>
<dbReference type="InterPro" id="IPR048273">
    <property type="entry name" value="Luciferase"/>
</dbReference>
<dbReference type="AlphaFoldDB" id="A0A5C3NG83"/>
<evidence type="ECO:0000259" key="1">
    <source>
        <dbReference type="Pfam" id="PF17648"/>
    </source>
</evidence>
<reference evidence="2 3" key="1">
    <citation type="journal article" date="2019" name="Nat. Ecol. Evol.">
        <title>Megaphylogeny resolves global patterns of mushroom evolution.</title>
        <authorList>
            <person name="Varga T."/>
            <person name="Krizsan K."/>
            <person name="Foldi C."/>
            <person name="Dima B."/>
            <person name="Sanchez-Garcia M."/>
            <person name="Sanchez-Ramirez S."/>
            <person name="Szollosi G.J."/>
            <person name="Szarkandi J.G."/>
            <person name="Papp V."/>
            <person name="Albert L."/>
            <person name="Andreopoulos W."/>
            <person name="Angelini C."/>
            <person name="Antonin V."/>
            <person name="Barry K.W."/>
            <person name="Bougher N.L."/>
            <person name="Buchanan P."/>
            <person name="Buyck B."/>
            <person name="Bense V."/>
            <person name="Catcheside P."/>
            <person name="Chovatia M."/>
            <person name="Cooper J."/>
            <person name="Damon W."/>
            <person name="Desjardin D."/>
            <person name="Finy P."/>
            <person name="Geml J."/>
            <person name="Haridas S."/>
            <person name="Hughes K."/>
            <person name="Justo A."/>
            <person name="Karasinski D."/>
            <person name="Kautmanova I."/>
            <person name="Kiss B."/>
            <person name="Kocsube S."/>
            <person name="Kotiranta H."/>
            <person name="LaButti K.M."/>
            <person name="Lechner B.E."/>
            <person name="Liimatainen K."/>
            <person name="Lipzen A."/>
            <person name="Lukacs Z."/>
            <person name="Mihaltcheva S."/>
            <person name="Morgado L.N."/>
            <person name="Niskanen T."/>
            <person name="Noordeloos M.E."/>
            <person name="Ohm R.A."/>
            <person name="Ortiz-Santana B."/>
            <person name="Ovrebo C."/>
            <person name="Racz N."/>
            <person name="Riley R."/>
            <person name="Savchenko A."/>
            <person name="Shiryaev A."/>
            <person name="Soop K."/>
            <person name="Spirin V."/>
            <person name="Szebenyi C."/>
            <person name="Tomsovsky M."/>
            <person name="Tulloss R.E."/>
            <person name="Uehling J."/>
            <person name="Grigoriev I.V."/>
            <person name="Vagvolgyi C."/>
            <person name="Papp T."/>
            <person name="Martin F.M."/>
            <person name="Miettinen O."/>
            <person name="Hibbett D.S."/>
            <person name="Nagy L.G."/>
        </authorList>
    </citation>
    <scope>NUCLEOTIDE SEQUENCE [LARGE SCALE GENOMIC DNA]</scope>
    <source>
        <strain evidence="2 3">OMC1185</strain>
    </source>
</reference>
<evidence type="ECO:0000313" key="3">
    <source>
        <dbReference type="Proteomes" id="UP000305948"/>
    </source>
</evidence>
<dbReference type="OrthoDB" id="5358398at2759"/>
<dbReference type="PANTHER" id="PTHR38695:SF1">
    <property type="entry name" value="AMINO ACID PERMEASE_ SLC12A DOMAIN-CONTAINING PROTEIN"/>
    <property type="match status" value="1"/>
</dbReference>
<feature type="domain" description="Luciferase" evidence="1">
    <location>
        <begin position="244"/>
        <end position="298"/>
    </location>
</feature>